<keyword evidence="3" id="KW-0378">Hydrolase</keyword>
<evidence type="ECO:0000256" key="2">
    <source>
        <dbReference type="ARBA" id="ARBA00022722"/>
    </source>
</evidence>
<dbReference type="Pfam" id="PF08774">
    <property type="entry name" value="VRR_NUC"/>
    <property type="match status" value="1"/>
</dbReference>
<name>A0A261T7A7_9BORD</name>
<accession>A0A261T7A7</accession>
<keyword evidence="2" id="KW-0540">Nuclease</keyword>
<dbReference type="GO" id="GO:0004518">
    <property type="term" value="F:nuclease activity"/>
    <property type="evidence" value="ECO:0007669"/>
    <property type="project" value="UniProtKB-KW"/>
</dbReference>
<keyword evidence="7" id="KW-1185">Reference proteome</keyword>
<gene>
    <name evidence="6" type="ORF">CAL25_22125</name>
</gene>
<organism evidence="6 7">
    <name type="scientific">Bordetella genomosp. 5</name>
    <dbReference type="NCBI Taxonomy" id="1395608"/>
    <lineage>
        <taxon>Bacteria</taxon>
        <taxon>Pseudomonadati</taxon>
        <taxon>Pseudomonadota</taxon>
        <taxon>Betaproteobacteria</taxon>
        <taxon>Burkholderiales</taxon>
        <taxon>Alcaligenaceae</taxon>
        <taxon>Bordetella</taxon>
    </lineage>
</organism>
<protein>
    <recommendedName>
        <fullName evidence="5">VRR-NUC domain-containing protein</fullName>
    </recommendedName>
</protein>
<dbReference type="Proteomes" id="UP000216913">
    <property type="component" value="Unassembled WGS sequence"/>
</dbReference>
<dbReference type="InterPro" id="IPR014883">
    <property type="entry name" value="VRR_NUC"/>
</dbReference>
<dbReference type="EMBL" id="NEVP01000013">
    <property type="protein sequence ID" value="OZI45082.1"/>
    <property type="molecule type" value="Genomic_DNA"/>
</dbReference>
<feature type="region of interest" description="Disordered" evidence="4">
    <location>
        <begin position="228"/>
        <end position="248"/>
    </location>
</feature>
<dbReference type="SMART" id="SM00990">
    <property type="entry name" value="VRR_NUC"/>
    <property type="match status" value="1"/>
</dbReference>
<evidence type="ECO:0000313" key="6">
    <source>
        <dbReference type="EMBL" id="OZI45082.1"/>
    </source>
</evidence>
<feature type="compositionally biased region" description="Low complexity" evidence="4">
    <location>
        <begin position="228"/>
        <end position="239"/>
    </location>
</feature>
<evidence type="ECO:0000256" key="3">
    <source>
        <dbReference type="ARBA" id="ARBA00022801"/>
    </source>
</evidence>
<dbReference type="GO" id="GO:0016788">
    <property type="term" value="F:hydrolase activity, acting on ester bonds"/>
    <property type="evidence" value="ECO:0007669"/>
    <property type="project" value="InterPro"/>
</dbReference>
<dbReference type="AlphaFoldDB" id="A0A261T7A7"/>
<dbReference type="OrthoDB" id="6675421at2"/>
<evidence type="ECO:0000313" key="7">
    <source>
        <dbReference type="Proteomes" id="UP000216913"/>
    </source>
</evidence>
<proteinExistence type="predicted"/>
<sequence>MSDGAPNASGGTSGGPGTTTPAGTGLSQLSPTDQSVLCSAICKCQAAPGIGKDGRSLNQVCCSGRLKLLDETLYGTSPYKPEVNYDMSQEPPEPIMDATDPSRAHNWLPGWIRKYWDDPEKERPPFKPNRGMIRRPDVVIVNDPKAPPTQDNIRMVVEIKFPNDTPGEGQMAAYTRIAGNPEKVVLLESSECDCGEVERREAEAAEKTKYAAPIAEALYEMLRMYTRGRVPPLPGRRGPSPAPVPATP</sequence>
<dbReference type="RefSeq" id="WP_094803955.1">
    <property type="nucleotide sequence ID" value="NZ_NEVN01000011.1"/>
</dbReference>
<feature type="region of interest" description="Disordered" evidence="4">
    <location>
        <begin position="1"/>
        <end position="30"/>
    </location>
</feature>
<evidence type="ECO:0000256" key="4">
    <source>
        <dbReference type="SAM" id="MobiDB-lite"/>
    </source>
</evidence>
<comment type="caution">
    <text evidence="6">The sequence shown here is derived from an EMBL/GenBank/DDBJ whole genome shotgun (WGS) entry which is preliminary data.</text>
</comment>
<feature type="domain" description="VRR-NUC" evidence="5">
    <location>
        <begin position="76"/>
        <end position="191"/>
    </location>
</feature>
<evidence type="ECO:0000259" key="5">
    <source>
        <dbReference type="SMART" id="SM00990"/>
    </source>
</evidence>
<feature type="compositionally biased region" description="Low complexity" evidence="4">
    <location>
        <begin position="1"/>
        <end position="10"/>
    </location>
</feature>
<comment type="cofactor">
    <cofactor evidence="1">
        <name>Mg(2+)</name>
        <dbReference type="ChEBI" id="CHEBI:18420"/>
    </cofactor>
</comment>
<reference evidence="6 7" key="1">
    <citation type="submission" date="2017-05" db="EMBL/GenBank/DDBJ databases">
        <title>Complete and WGS of Bordetella genogroups.</title>
        <authorList>
            <person name="Spilker T."/>
            <person name="LiPuma J."/>
        </authorList>
    </citation>
    <scope>NUCLEOTIDE SEQUENCE [LARGE SCALE GENOMIC DNA]</scope>
    <source>
        <strain evidence="6 7">AU10456</strain>
    </source>
</reference>
<evidence type="ECO:0000256" key="1">
    <source>
        <dbReference type="ARBA" id="ARBA00001946"/>
    </source>
</evidence>